<evidence type="ECO:0000256" key="2">
    <source>
        <dbReference type="SAM" id="MobiDB-lite"/>
    </source>
</evidence>
<comment type="caution">
    <text evidence="4">The sequence shown here is derived from an EMBL/GenBank/DDBJ whole genome shotgun (WGS) entry which is preliminary data.</text>
</comment>
<dbReference type="Proteomes" id="UP001501337">
    <property type="component" value="Unassembled WGS sequence"/>
</dbReference>
<organism evidence="4 5">
    <name type="scientific">Allohahella marinimesophila</name>
    <dbReference type="NCBI Taxonomy" id="1054972"/>
    <lineage>
        <taxon>Bacteria</taxon>
        <taxon>Pseudomonadati</taxon>
        <taxon>Pseudomonadota</taxon>
        <taxon>Gammaproteobacteria</taxon>
        <taxon>Oceanospirillales</taxon>
        <taxon>Hahellaceae</taxon>
        <taxon>Allohahella</taxon>
    </lineage>
</organism>
<keyword evidence="5" id="KW-1185">Reference proteome</keyword>
<comment type="similarity">
    <text evidence="1">Belongs to the glutamate synthase family.</text>
</comment>
<evidence type="ECO:0000259" key="3">
    <source>
        <dbReference type="Pfam" id="PF01645"/>
    </source>
</evidence>
<sequence>MIEIKISQGAKPGHGGVLPASKNNDEIAEVREVESHPEVMSPPGHSAFSDARACGGSCSNYGT</sequence>
<gene>
    <name evidence="4" type="ORF">GCM10022278_37610</name>
</gene>
<dbReference type="PANTHER" id="PTHR43819:SF1">
    <property type="entry name" value="ARCHAEAL-TYPE GLUTAMATE SYNTHASE [NADPH]"/>
    <property type="match status" value="1"/>
</dbReference>
<proteinExistence type="inferred from homology"/>
<feature type="compositionally biased region" description="Basic and acidic residues" evidence="2">
    <location>
        <begin position="23"/>
        <end position="37"/>
    </location>
</feature>
<dbReference type="PANTHER" id="PTHR43819">
    <property type="entry name" value="ARCHAEAL-TYPE GLUTAMATE SYNTHASE [NADPH]"/>
    <property type="match status" value="1"/>
</dbReference>
<evidence type="ECO:0000313" key="4">
    <source>
        <dbReference type="EMBL" id="GAA3977320.1"/>
    </source>
</evidence>
<accession>A0ABP7Q6D1</accession>
<dbReference type="EMBL" id="BAABBO010000021">
    <property type="protein sequence ID" value="GAA3977320.1"/>
    <property type="molecule type" value="Genomic_DNA"/>
</dbReference>
<dbReference type="InterPro" id="IPR013785">
    <property type="entry name" value="Aldolase_TIM"/>
</dbReference>
<evidence type="ECO:0000256" key="1">
    <source>
        <dbReference type="ARBA" id="ARBA00009716"/>
    </source>
</evidence>
<dbReference type="Pfam" id="PF01645">
    <property type="entry name" value="Glu_synthase"/>
    <property type="match status" value="1"/>
</dbReference>
<dbReference type="InterPro" id="IPR002932">
    <property type="entry name" value="Glu_synthdom"/>
</dbReference>
<feature type="domain" description="Glutamate synthase" evidence="3">
    <location>
        <begin position="2"/>
        <end position="50"/>
    </location>
</feature>
<dbReference type="Gene3D" id="3.20.20.70">
    <property type="entry name" value="Aldolase class I"/>
    <property type="match status" value="1"/>
</dbReference>
<dbReference type="SUPFAM" id="SSF51395">
    <property type="entry name" value="FMN-linked oxidoreductases"/>
    <property type="match status" value="1"/>
</dbReference>
<reference evidence="5" key="1">
    <citation type="journal article" date="2019" name="Int. J. Syst. Evol. Microbiol.">
        <title>The Global Catalogue of Microorganisms (GCM) 10K type strain sequencing project: providing services to taxonomists for standard genome sequencing and annotation.</title>
        <authorList>
            <consortium name="The Broad Institute Genomics Platform"/>
            <consortium name="The Broad Institute Genome Sequencing Center for Infectious Disease"/>
            <person name="Wu L."/>
            <person name="Ma J."/>
        </authorList>
    </citation>
    <scope>NUCLEOTIDE SEQUENCE [LARGE SCALE GENOMIC DNA]</scope>
    <source>
        <strain evidence="5">JCM 17555</strain>
    </source>
</reference>
<name>A0ABP7Q6D1_9GAMM</name>
<evidence type="ECO:0000313" key="5">
    <source>
        <dbReference type="Proteomes" id="UP001501337"/>
    </source>
</evidence>
<protein>
    <recommendedName>
        <fullName evidence="3">Glutamate synthase domain-containing protein</fullName>
    </recommendedName>
</protein>
<feature type="region of interest" description="Disordered" evidence="2">
    <location>
        <begin position="1"/>
        <end position="63"/>
    </location>
</feature>